<feature type="transmembrane region" description="Helical" evidence="1">
    <location>
        <begin position="7"/>
        <end position="26"/>
    </location>
</feature>
<evidence type="ECO:0000256" key="1">
    <source>
        <dbReference type="SAM" id="Phobius"/>
    </source>
</evidence>
<dbReference type="AlphaFoldDB" id="A0A0W1B5E3"/>
<organism evidence="2 3">
    <name type="scientific">Paenibacillus etheri</name>
    <dbReference type="NCBI Taxonomy" id="1306852"/>
    <lineage>
        <taxon>Bacteria</taxon>
        <taxon>Bacillati</taxon>
        <taxon>Bacillota</taxon>
        <taxon>Bacilli</taxon>
        <taxon>Bacillales</taxon>
        <taxon>Paenibacillaceae</taxon>
        <taxon>Paenibacillus</taxon>
    </lineage>
</organism>
<gene>
    <name evidence="2" type="ORF">UQ64_03740</name>
</gene>
<keyword evidence="1" id="KW-0472">Membrane</keyword>
<accession>A0A0W1B5E3</accession>
<comment type="caution">
    <text evidence="2">The sequence shown here is derived from an EMBL/GenBank/DDBJ whole genome shotgun (WGS) entry which is preliminary data.</text>
</comment>
<dbReference type="RefSeq" id="WP_060621508.1">
    <property type="nucleotide sequence ID" value="NZ_LCZJ02000002.1"/>
</dbReference>
<keyword evidence="1" id="KW-0812">Transmembrane</keyword>
<proteinExistence type="predicted"/>
<reference evidence="2 3" key="1">
    <citation type="journal article" date="2015" name="Int. Biodeterior. Biodegradation">
        <title>Physiological and genetic screening methods for the isolation of methyl tert-butyl ether-degrading bacteria for bioremediation purposes.</title>
        <authorList>
            <person name="Guisado I.M."/>
            <person name="Purswani J."/>
            <person name="Gonzalez Lopez J."/>
            <person name="Pozo C."/>
        </authorList>
    </citation>
    <scope>NUCLEOTIDE SEQUENCE [LARGE SCALE GENOMIC DNA]</scope>
    <source>
        <strain evidence="2 3">SH7</strain>
    </source>
</reference>
<keyword evidence="1" id="KW-1133">Transmembrane helix</keyword>
<dbReference type="Proteomes" id="UP000054709">
    <property type="component" value="Unassembled WGS sequence"/>
</dbReference>
<evidence type="ECO:0000313" key="2">
    <source>
        <dbReference type="EMBL" id="KTD88699.1"/>
    </source>
</evidence>
<keyword evidence="3" id="KW-1185">Reference proteome</keyword>
<feature type="transmembrane region" description="Helical" evidence="1">
    <location>
        <begin position="92"/>
        <end position="112"/>
    </location>
</feature>
<feature type="transmembrane region" description="Helical" evidence="1">
    <location>
        <begin position="32"/>
        <end position="57"/>
    </location>
</feature>
<protein>
    <recommendedName>
        <fullName evidence="4">DUF2178 domain-containing protein</fullName>
    </recommendedName>
</protein>
<evidence type="ECO:0008006" key="4">
    <source>
        <dbReference type="Google" id="ProtNLM"/>
    </source>
</evidence>
<name>A0A0W1B5E3_9BACL</name>
<evidence type="ECO:0000313" key="3">
    <source>
        <dbReference type="Proteomes" id="UP000054709"/>
    </source>
</evidence>
<dbReference type="EMBL" id="LCZJ02000002">
    <property type="protein sequence ID" value="KTD88699.1"/>
    <property type="molecule type" value="Genomic_DNA"/>
</dbReference>
<sequence length="144" mass="16169">MKTVSKWVLLTIAGAIMVYMGGFILIDEKLKGISGLLIGVGSVLTVLGVGNMVYSLWLNKPQNKVKNDEKIRMSKIEANDERKIRIREKAGWKTNIVNFYILIALTVVFSLMGVDQTVVTVLCGVFVFQISLGIFLFNYYAKRM</sequence>
<dbReference type="OrthoDB" id="2620051at2"/>
<feature type="transmembrane region" description="Helical" evidence="1">
    <location>
        <begin position="118"/>
        <end position="141"/>
    </location>
</feature>